<proteinExistence type="predicted"/>
<reference evidence="3 4" key="1">
    <citation type="journal article" date="2019" name="Int. J. Syst. Evol. Microbiol.">
        <title>The Global Catalogue of Microorganisms (GCM) 10K type strain sequencing project: providing services to taxonomists for standard genome sequencing and annotation.</title>
        <authorList>
            <consortium name="The Broad Institute Genomics Platform"/>
            <consortium name="The Broad Institute Genome Sequencing Center for Infectious Disease"/>
            <person name="Wu L."/>
            <person name="Ma J."/>
        </authorList>
    </citation>
    <scope>NUCLEOTIDE SEQUENCE [LARGE SCALE GENOMIC DNA]</scope>
    <source>
        <strain evidence="3 4">CGMCC 1.3240</strain>
    </source>
</reference>
<evidence type="ECO:0000313" key="4">
    <source>
        <dbReference type="Proteomes" id="UP001596312"/>
    </source>
</evidence>
<dbReference type="Proteomes" id="UP001596312">
    <property type="component" value="Unassembled WGS sequence"/>
</dbReference>
<name>A0ABD5V3I9_9EURY</name>
<feature type="compositionally biased region" description="Basic and acidic residues" evidence="1">
    <location>
        <begin position="1"/>
        <end position="13"/>
    </location>
</feature>
<keyword evidence="4" id="KW-1185">Reference proteome</keyword>
<dbReference type="InterPro" id="IPR027598">
    <property type="entry name" value="Amphi-Trp_dom"/>
</dbReference>
<evidence type="ECO:0000313" key="3">
    <source>
        <dbReference type="EMBL" id="MFC6906117.1"/>
    </source>
</evidence>
<feature type="region of interest" description="Disordered" evidence="1">
    <location>
        <begin position="1"/>
        <end position="54"/>
    </location>
</feature>
<evidence type="ECO:0000256" key="1">
    <source>
        <dbReference type="SAM" id="MobiDB-lite"/>
    </source>
</evidence>
<dbReference type="Pfam" id="PF20068">
    <property type="entry name" value="Amphi-Trp"/>
    <property type="match status" value="1"/>
</dbReference>
<accession>A0ABD5V3I9</accession>
<dbReference type="RefSeq" id="WP_340604671.1">
    <property type="nucleotide sequence ID" value="NZ_JBBMXV010000004.1"/>
</dbReference>
<protein>
    <submittedName>
        <fullName evidence="3">Amphi-Trp domain-containing protein</fullName>
    </submittedName>
</protein>
<feature type="compositionally biased region" description="Acidic residues" evidence="1">
    <location>
        <begin position="26"/>
        <end position="38"/>
    </location>
</feature>
<feature type="domain" description="Amphi-Trp" evidence="2">
    <location>
        <begin position="7"/>
        <end position="89"/>
    </location>
</feature>
<comment type="caution">
    <text evidence="3">The sequence shown here is derived from an EMBL/GenBank/DDBJ whole genome shotgun (WGS) entry which is preliminary data.</text>
</comment>
<gene>
    <name evidence="3" type="ORF">ACFQGH_13040</name>
</gene>
<evidence type="ECO:0000259" key="2">
    <source>
        <dbReference type="Pfam" id="PF20068"/>
    </source>
</evidence>
<sequence>MAEKTLHEERMSRADVATQLRRLADELDSGEDEGEDGGTEGAGGIEVPVGNKRVRLTPPEEIGYEIGVREGSSVLRGNRETVSLTLDWKPR</sequence>
<organism evidence="3 4">
    <name type="scientific">Halalkalicoccus tibetensis</name>
    <dbReference type="NCBI Taxonomy" id="175632"/>
    <lineage>
        <taxon>Archaea</taxon>
        <taxon>Methanobacteriati</taxon>
        <taxon>Methanobacteriota</taxon>
        <taxon>Stenosarchaea group</taxon>
        <taxon>Halobacteria</taxon>
        <taxon>Halobacteriales</taxon>
        <taxon>Halococcaceae</taxon>
        <taxon>Halalkalicoccus</taxon>
    </lineage>
</organism>
<dbReference type="EMBL" id="JBHSXQ010000004">
    <property type="protein sequence ID" value="MFC6906117.1"/>
    <property type="molecule type" value="Genomic_DNA"/>
</dbReference>
<dbReference type="AlphaFoldDB" id="A0ABD5V3I9"/>